<evidence type="ECO:0000313" key="3">
    <source>
        <dbReference type="Proteomes" id="UP000663069"/>
    </source>
</evidence>
<protein>
    <submittedName>
        <fullName evidence="2">DUF5339 domain-containing protein</fullName>
    </submittedName>
</protein>
<evidence type="ECO:0000313" key="2">
    <source>
        <dbReference type="EMBL" id="QPB42104.1"/>
    </source>
</evidence>
<name>A0ABX6UXD0_9PAST</name>
<dbReference type="InterPro" id="IPR020493">
    <property type="entry name" value="Uncharacterised_HI0310"/>
</dbReference>
<dbReference type="RefSeq" id="WP_194811686.1">
    <property type="nucleotide sequence ID" value="NZ_CP063056.1"/>
</dbReference>
<feature type="signal peptide" evidence="1">
    <location>
        <begin position="1"/>
        <end position="22"/>
    </location>
</feature>
<keyword evidence="3" id="KW-1185">Reference proteome</keyword>
<keyword evidence="1" id="KW-0732">Signal</keyword>
<accession>A0ABX6UXD0</accession>
<gene>
    <name evidence="2" type="ORF">IHV77_09280</name>
</gene>
<reference evidence="2 3" key="1">
    <citation type="submission" date="2020-10" db="EMBL/GenBank/DDBJ databases">
        <title>Genome Sequencing of Rodentibacter spp. strain DSM111151.</title>
        <authorList>
            <person name="Benga L."/>
            <person name="Lautwein T."/>
        </authorList>
    </citation>
    <scope>NUCLEOTIDE SEQUENCE [LARGE SCALE GENOMIC DNA]</scope>
    <source>
        <strain evidence="2 3">DSM 111151</strain>
    </source>
</reference>
<feature type="chain" id="PRO_5047466838" evidence="1">
    <location>
        <begin position="23"/>
        <end position="103"/>
    </location>
</feature>
<evidence type="ECO:0000256" key="1">
    <source>
        <dbReference type="SAM" id="SignalP"/>
    </source>
</evidence>
<organism evidence="2 3">
    <name type="scientific">Rodentibacter haemolyticus</name>
    <dbReference type="NCBI Taxonomy" id="2778911"/>
    <lineage>
        <taxon>Bacteria</taxon>
        <taxon>Pseudomonadati</taxon>
        <taxon>Pseudomonadota</taxon>
        <taxon>Gammaproteobacteria</taxon>
        <taxon>Pasteurellales</taxon>
        <taxon>Pasteurellaceae</taxon>
        <taxon>Rodentibacter</taxon>
    </lineage>
</organism>
<dbReference type="EMBL" id="CP063056">
    <property type="protein sequence ID" value="QPB42104.1"/>
    <property type="molecule type" value="Genomic_DNA"/>
</dbReference>
<dbReference type="Pfam" id="PF17274">
    <property type="entry name" value="DUF5339"/>
    <property type="match status" value="1"/>
</dbReference>
<proteinExistence type="predicted"/>
<dbReference type="Proteomes" id="UP000663069">
    <property type="component" value="Chromosome"/>
</dbReference>
<sequence length="103" mass="11615">MKKISLILTALFSTMSFSVVIAAPQKNKEILPEQCAQLFKETETLIAQAEKQPGTHIQVSKIKNKLNQSKKQILEMELATQLKSCNIGLAKLNNMKNYIEETH</sequence>